<gene>
    <name evidence="2" type="ORF">GN958_ATG04685</name>
</gene>
<dbReference type="AlphaFoldDB" id="A0A8S9UZS7"/>
<protein>
    <submittedName>
        <fullName evidence="2">Uncharacterized protein</fullName>
    </submittedName>
</protein>
<dbReference type="Proteomes" id="UP000704712">
    <property type="component" value="Unassembled WGS sequence"/>
</dbReference>
<name>A0A8S9UZS7_PHYIN</name>
<evidence type="ECO:0000313" key="2">
    <source>
        <dbReference type="EMBL" id="KAF4146210.1"/>
    </source>
</evidence>
<evidence type="ECO:0000256" key="1">
    <source>
        <dbReference type="SAM" id="MobiDB-lite"/>
    </source>
</evidence>
<feature type="non-terminal residue" evidence="2">
    <location>
        <position position="1"/>
    </location>
</feature>
<feature type="region of interest" description="Disordered" evidence="1">
    <location>
        <begin position="83"/>
        <end position="107"/>
    </location>
</feature>
<feature type="compositionally biased region" description="Basic and acidic residues" evidence="1">
    <location>
        <begin position="196"/>
        <end position="212"/>
    </location>
</feature>
<feature type="region of interest" description="Disordered" evidence="1">
    <location>
        <begin position="154"/>
        <end position="213"/>
    </location>
</feature>
<proteinExistence type="predicted"/>
<dbReference type="EMBL" id="JAACNO010000644">
    <property type="protein sequence ID" value="KAF4146210.1"/>
    <property type="molecule type" value="Genomic_DNA"/>
</dbReference>
<organism evidence="2 3">
    <name type="scientific">Phytophthora infestans</name>
    <name type="common">Potato late blight agent</name>
    <name type="synonym">Botrytis infestans</name>
    <dbReference type="NCBI Taxonomy" id="4787"/>
    <lineage>
        <taxon>Eukaryota</taxon>
        <taxon>Sar</taxon>
        <taxon>Stramenopiles</taxon>
        <taxon>Oomycota</taxon>
        <taxon>Peronosporomycetes</taxon>
        <taxon>Peronosporales</taxon>
        <taxon>Peronosporaceae</taxon>
        <taxon>Phytophthora</taxon>
    </lineage>
</organism>
<evidence type="ECO:0000313" key="3">
    <source>
        <dbReference type="Proteomes" id="UP000704712"/>
    </source>
</evidence>
<reference evidence="2" key="1">
    <citation type="submission" date="2020-03" db="EMBL/GenBank/DDBJ databases">
        <title>Hybrid Assembly of Korean Phytophthora infestans isolates.</title>
        <authorList>
            <person name="Prokchorchik M."/>
            <person name="Lee Y."/>
            <person name="Seo J."/>
            <person name="Cho J.-H."/>
            <person name="Park Y.-E."/>
            <person name="Jang D.-C."/>
            <person name="Im J.-S."/>
            <person name="Choi J.-G."/>
            <person name="Park H.-J."/>
            <person name="Lee G.-B."/>
            <person name="Lee Y.-G."/>
            <person name="Hong S.-Y."/>
            <person name="Cho K."/>
            <person name="Sohn K.H."/>
        </authorList>
    </citation>
    <scope>NUCLEOTIDE SEQUENCE</scope>
    <source>
        <strain evidence="2">KR_2_A2</strain>
    </source>
</reference>
<feature type="compositionally biased region" description="Low complexity" evidence="1">
    <location>
        <begin position="88"/>
        <end position="98"/>
    </location>
</feature>
<comment type="caution">
    <text evidence="2">The sequence shown here is derived from an EMBL/GenBank/DDBJ whole genome shotgun (WGS) entry which is preliminary data.</text>
</comment>
<accession>A0A8S9UZS7</accession>
<sequence length="266" mass="30081">DRYGSVFKTKVNKWLQTFTEYVEAGHFDNDSDSEEASQEAEFDVDFVHEDSNVDMVSAAESEELDAEKAALWKRMAQNIVLPTFDGVPSSTPSSTPSSKLASEGQQAWQDMMENSSLPDYELALVEMQEGEDTSRRAWGDDENGYEFLIDPSDEHEAQCSSNLRDEIDDPPGNLEQDPSRNDVLGNPQQMLVGRVHPRDEEVRRTQDKKRTEVSTYVMAARRPGLQELSKHERFEDCEVFSAFKALHADRRGKGGVRASDIKIPRN</sequence>